<proteinExistence type="predicted"/>
<name>A0ACC0G0J5_9ERIC</name>
<organism evidence="1 2">
    <name type="scientific">Camellia lanceoleosa</name>
    <dbReference type="NCBI Taxonomy" id="1840588"/>
    <lineage>
        <taxon>Eukaryota</taxon>
        <taxon>Viridiplantae</taxon>
        <taxon>Streptophyta</taxon>
        <taxon>Embryophyta</taxon>
        <taxon>Tracheophyta</taxon>
        <taxon>Spermatophyta</taxon>
        <taxon>Magnoliopsida</taxon>
        <taxon>eudicotyledons</taxon>
        <taxon>Gunneridae</taxon>
        <taxon>Pentapetalae</taxon>
        <taxon>asterids</taxon>
        <taxon>Ericales</taxon>
        <taxon>Theaceae</taxon>
        <taxon>Camellia</taxon>
    </lineage>
</organism>
<reference evidence="1 2" key="1">
    <citation type="journal article" date="2022" name="Plant J.">
        <title>Chromosome-level genome of Camellia lanceoleosa provides a valuable resource for understanding genome evolution and self-incompatibility.</title>
        <authorList>
            <person name="Gong W."/>
            <person name="Xiao S."/>
            <person name="Wang L."/>
            <person name="Liao Z."/>
            <person name="Chang Y."/>
            <person name="Mo W."/>
            <person name="Hu G."/>
            <person name="Li W."/>
            <person name="Zhao G."/>
            <person name="Zhu H."/>
            <person name="Hu X."/>
            <person name="Ji K."/>
            <person name="Xiang X."/>
            <person name="Song Q."/>
            <person name="Yuan D."/>
            <person name="Jin S."/>
            <person name="Zhang L."/>
        </authorList>
    </citation>
    <scope>NUCLEOTIDE SEQUENCE [LARGE SCALE GENOMIC DNA]</scope>
    <source>
        <strain evidence="1">SQ_2022a</strain>
    </source>
</reference>
<dbReference type="Proteomes" id="UP001060215">
    <property type="component" value="Chromosome 12"/>
</dbReference>
<evidence type="ECO:0000313" key="2">
    <source>
        <dbReference type="Proteomes" id="UP001060215"/>
    </source>
</evidence>
<keyword evidence="2" id="KW-1185">Reference proteome</keyword>
<evidence type="ECO:0000313" key="1">
    <source>
        <dbReference type="EMBL" id="KAI7994440.1"/>
    </source>
</evidence>
<accession>A0ACC0G0J5</accession>
<dbReference type="EMBL" id="CM045769">
    <property type="protein sequence ID" value="KAI7994440.1"/>
    <property type="molecule type" value="Genomic_DNA"/>
</dbReference>
<sequence length="108" mass="11801">MESDDEIRRVPEIGGEAARGSVSFREAGPPTGPDRAQASPEGMRKTPISPPSPPSSRQQPAPPAVSPPPTCPSRFRLPYGRVTGRPLLDHFQRGSWRERPLLKLKTPI</sequence>
<gene>
    <name evidence="1" type="ORF">LOK49_LG11G02833</name>
</gene>
<protein>
    <submittedName>
        <fullName evidence="1">Transcription factor HY5</fullName>
    </submittedName>
</protein>
<comment type="caution">
    <text evidence="1">The sequence shown here is derived from an EMBL/GenBank/DDBJ whole genome shotgun (WGS) entry which is preliminary data.</text>
</comment>